<comment type="caution">
    <text evidence="1">The sequence shown here is derived from an EMBL/GenBank/DDBJ whole genome shotgun (WGS) entry which is preliminary data.</text>
</comment>
<sequence>MAAATSDLTGGSGPVLGLLHTAEEHCATFAALVREVAPGLPDLHVVEPGLLARARRDGLDAVRDGLLRRLRDLDAAGADHVLVTCSTLGGLAEALAEEAGVPVLRVDRPMAQEAARRAATQGRPVLVVAALAATLGPTERLLRSVSSAPLVVVHELVDDAWPLFESGDRSGYLATVAAATRGAVERHDPAVVVLAQASAAGAADLLTDLGCPVLSSPVRAVRQLARVLGVGPAR</sequence>
<evidence type="ECO:0000313" key="2">
    <source>
        <dbReference type="Proteomes" id="UP001500621"/>
    </source>
</evidence>
<proteinExistence type="predicted"/>
<dbReference type="InterPro" id="IPR001920">
    <property type="entry name" value="Asp/Glu_race"/>
</dbReference>
<reference evidence="2" key="1">
    <citation type="journal article" date="2019" name="Int. J. Syst. Evol. Microbiol.">
        <title>The Global Catalogue of Microorganisms (GCM) 10K type strain sequencing project: providing services to taxonomists for standard genome sequencing and annotation.</title>
        <authorList>
            <consortium name="The Broad Institute Genomics Platform"/>
            <consortium name="The Broad Institute Genome Sequencing Center for Infectious Disease"/>
            <person name="Wu L."/>
            <person name="Ma J."/>
        </authorList>
    </citation>
    <scope>NUCLEOTIDE SEQUENCE [LARGE SCALE GENOMIC DNA]</scope>
    <source>
        <strain evidence="2">JCM 18127</strain>
    </source>
</reference>
<organism evidence="1 2">
    <name type="scientific">Nocardioides nanhaiensis</name>
    <dbReference type="NCBI Taxonomy" id="1476871"/>
    <lineage>
        <taxon>Bacteria</taxon>
        <taxon>Bacillati</taxon>
        <taxon>Actinomycetota</taxon>
        <taxon>Actinomycetes</taxon>
        <taxon>Propionibacteriales</taxon>
        <taxon>Nocardioidaceae</taxon>
        <taxon>Nocardioides</taxon>
    </lineage>
</organism>
<dbReference type="InterPro" id="IPR015942">
    <property type="entry name" value="Asp/Glu/hydantoin_racemase"/>
</dbReference>
<accession>A0ABP8VT42</accession>
<evidence type="ECO:0008006" key="3">
    <source>
        <dbReference type="Google" id="ProtNLM"/>
    </source>
</evidence>
<dbReference type="Proteomes" id="UP001500621">
    <property type="component" value="Unassembled WGS sequence"/>
</dbReference>
<dbReference type="Gene3D" id="3.40.50.1860">
    <property type="match status" value="1"/>
</dbReference>
<name>A0ABP8VT42_9ACTN</name>
<keyword evidence="2" id="KW-1185">Reference proteome</keyword>
<gene>
    <name evidence="1" type="ORF">GCM10023226_04560</name>
</gene>
<dbReference type="Pfam" id="PF01177">
    <property type="entry name" value="Asp_Glu_race"/>
    <property type="match status" value="1"/>
</dbReference>
<dbReference type="RefSeq" id="WP_345262426.1">
    <property type="nucleotide sequence ID" value="NZ_BAABIM010000001.1"/>
</dbReference>
<evidence type="ECO:0000313" key="1">
    <source>
        <dbReference type="EMBL" id="GAA4671035.1"/>
    </source>
</evidence>
<dbReference type="EMBL" id="BAABIM010000001">
    <property type="protein sequence ID" value="GAA4671035.1"/>
    <property type="molecule type" value="Genomic_DNA"/>
</dbReference>
<protein>
    <recommendedName>
        <fullName evidence="3">Arylsulfatase</fullName>
    </recommendedName>
</protein>